<evidence type="ECO:0000256" key="1">
    <source>
        <dbReference type="SAM" id="MobiDB-lite"/>
    </source>
</evidence>
<reference evidence="3 4" key="1">
    <citation type="submission" date="2023-02" db="EMBL/GenBank/DDBJ databases">
        <title>Evolution of Hrp T3SS in non-pathogenic Pseudomonas fluorescens.</title>
        <authorList>
            <person name="Liao K."/>
            <person name="Wei H."/>
            <person name="Gu Y."/>
        </authorList>
    </citation>
    <scope>NUCLEOTIDE SEQUENCE [LARGE SCALE GENOMIC DNA]</scope>
    <source>
        <strain evidence="3 4">FP205</strain>
    </source>
</reference>
<organism evidence="3 4">
    <name type="scientific">Pseudomonas hefeiensis</name>
    <dbReference type="NCBI Taxonomy" id="2738125"/>
    <lineage>
        <taxon>Bacteria</taxon>
        <taxon>Pseudomonadati</taxon>
        <taxon>Pseudomonadota</taxon>
        <taxon>Gammaproteobacteria</taxon>
        <taxon>Pseudomonadales</taxon>
        <taxon>Pseudomonadaceae</taxon>
        <taxon>Pseudomonas</taxon>
    </lineage>
</organism>
<dbReference type="Gene3D" id="3.40.50.300">
    <property type="entry name" value="P-loop containing nucleotide triphosphate hydrolases"/>
    <property type="match status" value="1"/>
</dbReference>
<dbReference type="Pfam" id="PF13401">
    <property type="entry name" value="AAA_22"/>
    <property type="match status" value="1"/>
</dbReference>
<feature type="region of interest" description="Disordered" evidence="1">
    <location>
        <begin position="345"/>
        <end position="418"/>
    </location>
</feature>
<evidence type="ECO:0000259" key="2">
    <source>
        <dbReference type="PROSITE" id="PS51724"/>
    </source>
</evidence>
<dbReference type="Gene3D" id="3.30.70.1070">
    <property type="entry name" value="Sporulation related repeat"/>
    <property type="match status" value="1"/>
</dbReference>
<accession>A0ABY9GC30</accession>
<name>A0ABY9GC30_9PSED</name>
<evidence type="ECO:0000313" key="4">
    <source>
        <dbReference type="Proteomes" id="UP001230339"/>
    </source>
</evidence>
<dbReference type="InterPro" id="IPR027417">
    <property type="entry name" value="P-loop_NTPase"/>
</dbReference>
<dbReference type="InterPro" id="IPR049945">
    <property type="entry name" value="AAA_22"/>
</dbReference>
<dbReference type="PANTHER" id="PTHR35894">
    <property type="entry name" value="GENERAL SECRETION PATHWAY PROTEIN A-RELATED"/>
    <property type="match status" value="1"/>
</dbReference>
<feature type="domain" description="SPOR" evidence="2">
    <location>
        <begin position="428"/>
        <end position="504"/>
    </location>
</feature>
<dbReference type="InterPro" id="IPR036680">
    <property type="entry name" value="SPOR-like_sf"/>
</dbReference>
<dbReference type="SUPFAM" id="SSF52540">
    <property type="entry name" value="P-loop containing nucleoside triphosphate hydrolases"/>
    <property type="match status" value="1"/>
</dbReference>
<proteinExistence type="predicted"/>
<dbReference type="InterPro" id="IPR052026">
    <property type="entry name" value="ExeA_AAA_ATPase_DNA-bind"/>
</dbReference>
<dbReference type="Gene3D" id="1.10.8.60">
    <property type="match status" value="1"/>
</dbReference>
<feature type="compositionally biased region" description="Low complexity" evidence="1">
    <location>
        <begin position="400"/>
        <end position="418"/>
    </location>
</feature>
<feature type="compositionally biased region" description="Pro residues" evidence="1">
    <location>
        <begin position="381"/>
        <end position="399"/>
    </location>
</feature>
<dbReference type="Pfam" id="PF05036">
    <property type="entry name" value="SPOR"/>
    <property type="match status" value="1"/>
</dbReference>
<dbReference type="EMBL" id="CP117449">
    <property type="protein sequence ID" value="WLH13208.1"/>
    <property type="molecule type" value="Genomic_DNA"/>
</dbReference>
<feature type="compositionally biased region" description="Low complexity" evidence="1">
    <location>
        <begin position="355"/>
        <end position="380"/>
    </location>
</feature>
<evidence type="ECO:0000313" key="3">
    <source>
        <dbReference type="EMBL" id="WLH13208.1"/>
    </source>
</evidence>
<sequence length="516" mass="53881">MTSLHADEAFLGHFQLSHDPFAPRVPGFKFFPAQRKPVLGQLHHLARYSQLLLVVTGPQGSGKTLLRQALVASTNKQSVQSVVVSARGAGDAAGVLRQVAQALNVAQAEVGAILDQIVQLALTGQEVYLLVDDAEQLDESALEALLALAAGAPEGRPHVFLFGESSLIADLEQLNLEQERFHVIELAPYTEEETREYLAQRLEGAGRGIELFTADQISEIHESSDGWPGNINQVARDALIEVMIASRSAVKRPSMGFNMPKKHVLAISAVVVVAIAAAWLMPGRSKAPTTGAPANEQAQLPLGQDAAPANGAAPEVEFAGNTQPMPLPLVGQSQPVMRSPLAEAAGGITEGDDGTAPPIDDTSDTPPTVTTTAPPTGVPAGPSPTPTPAPAPAAKPAPAPAQVATAKPAPAPAAKPATQAAGGSWYAGQAPGSYVVQILGTSSEASAQKFVKEQGGEYRYFKKMLNGKPLYVITYGNFANRDAAVSAIKALPAKVQAGKPWPRTVASVQQELAATR</sequence>
<gene>
    <name evidence="3" type="ORF">PSH57_02275</name>
</gene>
<dbReference type="PROSITE" id="PS51724">
    <property type="entry name" value="SPOR"/>
    <property type="match status" value="1"/>
</dbReference>
<dbReference type="RefSeq" id="WP_305387560.1">
    <property type="nucleotide sequence ID" value="NZ_CP117426.1"/>
</dbReference>
<protein>
    <submittedName>
        <fullName evidence="3">AAA family ATPase</fullName>
    </submittedName>
</protein>
<dbReference type="PANTHER" id="PTHR35894:SF7">
    <property type="entry name" value="GENERAL SECRETION PATHWAY PROTEIN A-RELATED"/>
    <property type="match status" value="1"/>
</dbReference>
<keyword evidence="4" id="KW-1185">Reference proteome</keyword>
<dbReference type="InterPro" id="IPR007730">
    <property type="entry name" value="SPOR-like_dom"/>
</dbReference>
<dbReference type="Proteomes" id="UP001230339">
    <property type="component" value="Chromosome"/>
</dbReference>